<accession>A0A0J7KMS0</accession>
<dbReference type="EMBL" id="LFND01000008">
    <property type="protein sequence ID" value="KMQ58595.1"/>
    <property type="molecule type" value="Genomic_DNA"/>
</dbReference>
<dbReference type="RefSeq" id="WP_048508714.1">
    <property type="nucleotide sequence ID" value="NZ_LFND01000008.1"/>
</dbReference>
<dbReference type="AlphaFoldDB" id="A0A0J7KMS0"/>
<proteinExistence type="predicted"/>
<protein>
    <submittedName>
        <fullName evidence="1">Uncharacterized protein</fullName>
    </submittedName>
</protein>
<evidence type="ECO:0000313" key="2">
    <source>
        <dbReference type="Proteomes" id="UP000036261"/>
    </source>
</evidence>
<dbReference type="OrthoDB" id="1488700at2"/>
<evidence type="ECO:0000313" key="1">
    <source>
        <dbReference type="EMBL" id="KMQ58595.1"/>
    </source>
</evidence>
<comment type="caution">
    <text evidence="1">The sequence shown here is derived from an EMBL/GenBank/DDBJ whole genome shotgun (WGS) entry which is preliminary data.</text>
</comment>
<name>A0A0J7KMS0_9FLAO</name>
<reference evidence="1 2" key="1">
    <citation type="journal article" date="2013" name="Int. J. Syst. Evol. Microbiol.">
        <title>Chryseobacterium angstadtii sp. nov., isolated from a newt tank.</title>
        <authorList>
            <person name="Kirk K.E."/>
            <person name="Hoffman J.A."/>
            <person name="Smith K.A."/>
            <person name="Strahan B.L."/>
            <person name="Failor K.C."/>
            <person name="Krebs J.E."/>
            <person name="Gale A.N."/>
            <person name="Do T.D."/>
            <person name="Sontag T.C."/>
            <person name="Batties A.M."/>
            <person name="Mistiszyn K."/>
            <person name="Newman J.D."/>
        </authorList>
    </citation>
    <scope>NUCLEOTIDE SEQUENCE [LARGE SCALE GENOMIC DNA]</scope>
    <source>
        <strain evidence="1 2">KM</strain>
    </source>
</reference>
<dbReference type="Proteomes" id="UP000036261">
    <property type="component" value="Unassembled WGS sequence"/>
</dbReference>
<gene>
    <name evidence="1" type="ORF">ACM46_21370</name>
</gene>
<keyword evidence="2" id="KW-1185">Reference proteome</keyword>
<dbReference type="PATRIC" id="fig|558151.6.peg.4486"/>
<organism evidence="1 2">
    <name type="scientific">Chryseobacterium angstadtii</name>
    <dbReference type="NCBI Taxonomy" id="558151"/>
    <lineage>
        <taxon>Bacteria</taxon>
        <taxon>Pseudomonadati</taxon>
        <taxon>Bacteroidota</taxon>
        <taxon>Flavobacteriia</taxon>
        <taxon>Flavobacteriales</taxon>
        <taxon>Weeksellaceae</taxon>
        <taxon>Chryseobacterium group</taxon>
        <taxon>Chryseobacterium</taxon>
    </lineage>
</organism>
<dbReference type="STRING" id="558151.ACM46_21370"/>
<sequence length="264" mass="28868">MKKIISILVVIASPLGIIKAQIGIGNSEPKATLDITGKADNNSPDGILIPRYDAIQLGKKDNAYGAAQNGMLVFVTDGIGNTPKTINIKTVGFYYYDAQSSIWKAALENGNQGSIGIPSVYHAIFDLGPEYVEKKLSDASGVPSLPVLDGLMLDVHAVYSSSGFYGFKGNYHPYLYNTTSSDIAIYTNLTLGDNGRPQIISAGRTQPAAMGNNYQWYRSHDYLVMMLWIKEKLYKVEYYGLPIAGSNGNGTNSRHIFIMTTRLY</sequence>